<accession>A0A2L0EVQ4</accession>
<dbReference type="InterPro" id="IPR006311">
    <property type="entry name" value="TAT_signal"/>
</dbReference>
<evidence type="ECO:0000256" key="1">
    <source>
        <dbReference type="SAM" id="SignalP"/>
    </source>
</evidence>
<dbReference type="Proteomes" id="UP000238348">
    <property type="component" value="Chromosome"/>
</dbReference>
<sequence>MACCSNRRTFLKALTGAAALAAAGSPVLRALAAPPGGEHEYFIFIDIAGGWDVLLWSDPRNERRGLVDPPSTENLRTEGLRRWVDRPLEAGASTFEPVRPPGSNLVFGPAIGALAELHDRLTLVNGIAMNTVSHPDGTVFSATGQHLVGSRAVSPSIDTILANELGLGALFPLVSARFPSWFVGENLDRRATPVLVDSIGAIGKSLTRSTRYDRAEERGAISELLVQEARDLAEVAYYPEVYEGLSLQYESLQRILANDLRDVFTASELRRAQPGFDYGGRFHGAEAVSAAFAVEALKRDVVRCASFGLQGFDTHTGNYQNHALMLQEAFDLIAALVQALDVSPHPTLDGERLSDHTHILVISEFCRGPMMNSAGGRDHYPNNSALILSPRFRGGFLVGKSDEEQLLPVTTRAFSDGERPISPADVLATFLGAFGIEPSKYLRDGESMPELLAT</sequence>
<dbReference type="RefSeq" id="WP_104982067.1">
    <property type="nucleotide sequence ID" value="NZ_CP012673.1"/>
</dbReference>
<dbReference type="OrthoDB" id="238140at2"/>
<organism evidence="2 3">
    <name type="scientific">Sorangium cellulosum</name>
    <name type="common">Polyangium cellulosum</name>
    <dbReference type="NCBI Taxonomy" id="56"/>
    <lineage>
        <taxon>Bacteria</taxon>
        <taxon>Pseudomonadati</taxon>
        <taxon>Myxococcota</taxon>
        <taxon>Polyangia</taxon>
        <taxon>Polyangiales</taxon>
        <taxon>Polyangiaceae</taxon>
        <taxon>Sorangium</taxon>
    </lineage>
</organism>
<feature type="signal peptide" evidence="1">
    <location>
        <begin position="1"/>
        <end position="32"/>
    </location>
</feature>
<evidence type="ECO:0008006" key="4">
    <source>
        <dbReference type="Google" id="ProtNLM"/>
    </source>
</evidence>
<gene>
    <name evidence="2" type="ORF">SOCE26_048310</name>
</gene>
<feature type="chain" id="PRO_5014623229" description="DUF1501 domain-containing protein" evidence="1">
    <location>
        <begin position="33"/>
        <end position="454"/>
    </location>
</feature>
<proteinExistence type="predicted"/>
<dbReference type="AlphaFoldDB" id="A0A2L0EVQ4"/>
<keyword evidence="1" id="KW-0732">Signal</keyword>
<dbReference type="InterPro" id="IPR010869">
    <property type="entry name" value="DUF1501"/>
</dbReference>
<protein>
    <recommendedName>
        <fullName evidence="4">DUF1501 domain-containing protein</fullName>
    </recommendedName>
</protein>
<name>A0A2L0EVQ4_SORCE</name>
<dbReference type="PROSITE" id="PS51318">
    <property type="entry name" value="TAT"/>
    <property type="match status" value="1"/>
</dbReference>
<evidence type="ECO:0000313" key="3">
    <source>
        <dbReference type="Proteomes" id="UP000238348"/>
    </source>
</evidence>
<evidence type="ECO:0000313" key="2">
    <source>
        <dbReference type="EMBL" id="AUX43383.1"/>
    </source>
</evidence>
<reference evidence="2 3" key="1">
    <citation type="submission" date="2015-09" db="EMBL/GenBank/DDBJ databases">
        <title>Sorangium comparison.</title>
        <authorList>
            <person name="Zaburannyi N."/>
            <person name="Bunk B."/>
            <person name="Overmann J."/>
            <person name="Mueller R."/>
        </authorList>
    </citation>
    <scope>NUCLEOTIDE SEQUENCE [LARGE SCALE GENOMIC DNA]</scope>
    <source>
        <strain evidence="2 3">So ce26</strain>
    </source>
</reference>
<dbReference type="Pfam" id="PF07394">
    <property type="entry name" value="DUF1501"/>
    <property type="match status" value="1"/>
</dbReference>
<dbReference type="EMBL" id="CP012673">
    <property type="protein sequence ID" value="AUX43383.1"/>
    <property type="molecule type" value="Genomic_DNA"/>
</dbReference>